<dbReference type="Proteomes" id="UP000266673">
    <property type="component" value="Unassembled WGS sequence"/>
</dbReference>
<comment type="caution">
    <text evidence="2">The sequence shown here is derived from an EMBL/GenBank/DDBJ whole genome shotgun (WGS) entry which is preliminary data.</text>
</comment>
<evidence type="ECO:0000256" key="1">
    <source>
        <dbReference type="SAM" id="MobiDB-lite"/>
    </source>
</evidence>
<dbReference type="OrthoDB" id="2481819at2759"/>
<organism evidence="2 3">
    <name type="scientific">Gigaspora rosea</name>
    <dbReference type="NCBI Taxonomy" id="44941"/>
    <lineage>
        <taxon>Eukaryota</taxon>
        <taxon>Fungi</taxon>
        <taxon>Fungi incertae sedis</taxon>
        <taxon>Mucoromycota</taxon>
        <taxon>Glomeromycotina</taxon>
        <taxon>Glomeromycetes</taxon>
        <taxon>Diversisporales</taxon>
        <taxon>Gigasporaceae</taxon>
        <taxon>Gigaspora</taxon>
    </lineage>
</organism>
<sequence length="275" mass="31290">MYDSEFIDWFKNESQVKIPGDQDLINICRECMKNYDKRSQKDQNESNKSNESIETVDLTIKDPSDCLSVAGSSESSDLPDLSEVEFGSMKEPELEISNTKKSESGIIKDSKSEFINVKELNTIFITLVCYDRQWGKIELGRICYQVSSTSKADHYDLKADGAITAYLAGLKNRKNIQLCALDTESSTINKLNDIKKKIYENLPSCNIHIQGCLISEDGRHLKLDNEILTLWARAILMEMPNVNEKTPPNIPSFDKTKYQYPISKRPLNTNNNKLN</sequence>
<dbReference type="EMBL" id="QKWP01002454">
    <property type="protein sequence ID" value="RIB03298.1"/>
    <property type="molecule type" value="Genomic_DNA"/>
</dbReference>
<reference evidence="2 3" key="1">
    <citation type="submission" date="2018-06" db="EMBL/GenBank/DDBJ databases">
        <title>Comparative genomics reveals the genomic features of Rhizophagus irregularis, R. cerebriforme, R. diaphanum and Gigaspora rosea, and their symbiotic lifestyle signature.</title>
        <authorList>
            <person name="Morin E."/>
            <person name="San Clemente H."/>
            <person name="Chen E.C.H."/>
            <person name="De La Providencia I."/>
            <person name="Hainaut M."/>
            <person name="Kuo A."/>
            <person name="Kohler A."/>
            <person name="Murat C."/>
            <person name="Tang N."/>
            <person name="Roy S."/>
            <person name="Loubradou J."/>
            <person name="Henrissat B."/>
            <person name="Grigoriev I.V."/>
            <person name="Corradi N."/>
            <person name="Roux C."/>
            <person name="Martin F.M."/>
        </authorList>
    </citation>
    <scope>NUCLEOTIDE SEQUENCE [LARGE SCALE GENOMIC DNA]</scope>
    <source>
        <strain evidence="2 3">DAOM 194757</strain>
    </source>
</reference>
<evidence type="ECO:0000313" key="3">
    <source>
        <dbReference type="Proteomes" id="UP000266673"/>
    </source>
</evidence>
<proteinExistence type="predicted"/>
<dbReference type="AlphaFoldDB" id="A0A397U2C5"/>
<protein>
    <submittedName>
        <fullName evidence="2">Uncharacterized protein</fullName>
    </submittedName>
</protein>
<evidence type="ECO:0000313" key="2">
    <source>
        <dbReference type="EMBL" id="RIB03298.1"/>
    </source>
</evidence>
<accession>A0A397U2C5</accession>
<keyword evidence="3" id="KW-1185">Reference proteome</keyword>
<gene>
    <name evidence="2" type="ORF">C2G38_2225517</name>
</gene>
<name>A0A397U2C5_9GLOM</name>
<feature type="region of interest" description="Disordered" evidence="1">
    <location>
        <begin position="37"/>
        <end position="59"/>
    </location>
</feature>